<dbReference type="PANTHER" id="PTHR33408">
    <property type="entry name" value="TRANSPOSASE"/>
    <property type="match status" value="1"/>
</dbReference>
<dbReference type="Proteomes" id="UP000011746">
    <property type="component" value="Unassembled WGS sequence"/>
</dbReference>
<sequence length="249" mass="28740">MTRESITDPDSGFLMRDHKPRGFFYLDHRTVDAKYNIITDTYITPANVHDSVPYLDRLRAQTRTFGFCVEAVALDAGYATGHIAKTLNKEKIFAVVGYRRFKGGNVKVPKRKFSYVDTLDVYACPMGCKLSYVTTDRQGYRQYKSRPEDCQGCPLRGDCFSAKADRRTITRHVWEEEKEKLKANKRTATGKRLYKSRSWTVERSFADAKERHGYRYARGRGHTCVQEQAYMTATAQNIKKITTLEKKRA</sequence>
<dbReference type="InterPro" id="IPR025668">
    <property type="entry name" value="Tnp_DDE_dom"/>
</dbReference>
<evidence type="ECO:0000259" key="1">
    <source>
        <dbReference type="Pfam" id="PF13751"/>
    </source>
</evidence>
<reference evidence="2 3" key="1">
    <citation type="journal article" date="2012" name="J. Bacteriol.">
        <title>Draft Genome Sequence of Salimicrobium sp. Strain MJ3, Isolated from Myulchi-Jeot, Korean Fermented Seafood.</title>
        <authorList>
            <person name="Lee S.H."/>
            <person name="Jung J.Y."/>
            <person name="Jeon C.O."/>
        </authorList>
    </citation>
    <scope>NUCLEOTIDE SEQUENCE [LARGE SCALE GENOMIC DNA]</scope>
    <source>
        <strain evidence="2 3">MJ3</strain>
    </source>
</reference>
<proteinExistence type="predicted"/>
<dbReference type="PATRIC" id="fig|1230341.3.peg.1734"/>
<dbReference type="AlphaFoldDB" id="K2G8A5"/>
<accession>K2G8A5</accession>
<protein>
    <submittedName>
        <fullName evidence="2">Transposase for IS660</fullName>
    </submittedName>
</protein>
<name>K2G8A5_9BACI</name>
<feature type="domain" description="Transposase DDE" evidence="1">
    <location>
        <begin position="124"/>
        <end position="241"/>
    </location>
</feature>
<keyword evidence="3" id="KW-1185">Reference proteome</keyword>
<comment type="caution">
    <text evidence="2">The sequence shown here is derived from an EMBL/GenBank/DDBJ whole genome shotgun (WGS) entry which is preliminary data.</text>
</comment>
<evidence type="ECO:0000313" key="3">
    <source>
        <dbReference type="Proteomes" id="UP000011746"/>
    </source>
</evidence>
<dbReference type="eggNOG" id="COG3039">
    <property type="taxonomic scope" value="Bacteria"/>
</dbReference>
<gene>
    <name evidence="2" type="ORF">MJ3_08391</name>
</gene>
<dbReference type="EMBL" id="AMPQ01000010">
    <property type="protein sequence ID" value="EKE31378.1"/>
    <property type="molecule type" value="Genomic_DNA"/>
</dbReference>
<dbReference type="PANTHER" id="PTHR33408:SF2">
    <property type="entry name" value="TRANSPOSASE DDE DOMAIN-CONTAINING PROTEIN"/>
    <property type="match status" value="1"/>
</dbReference>
<organism evidence="2 3">
    <name type="scientific">Salimicrobium jeotgali</name>
    <dbReference type="NCBI Taxonomy" id="1230341"/>
    <lineage>
        <taxon>Bacteria</taxon>
        <taxon>Bacillati</taxon>
        <taxon>Bacillota</taxon>
        <taxon>Bacilli</taxon>
        <taxon>Bacillales</taxon>
        <taxon>Bacillaceae</taxon>
        <taxon>Salimicrobium</taxon>
    </lineage>
</organism>
<evidence type="ECO:0000313" key="2">
    <source>
        <dbReference type="EMBL" id="EKE31378.1"/>
    </source>
</evidence>
<dbReference type="Pfam" id="PF13751">
    <property type="entry name" value="DDE_Tnp_1_6"/>
    <property type="match status" value="1"/>
</dbReference>